<evidence type="ECO:0000256" key="15">
    <source>
        <dbReference type="PIRNR" id="PIRNR004491"/>
    </source>
</evidence>
<dbReference type="GO" id="GO:0008531">
    <property type="term" value="F:riboflavin kinase activity"/>
    <property type="evidence" value="ECO:0007669"/>
    <property type="project" value="UniProtKB-UniRule"/>
</dbReference>
<comment type="similarity">
    <text evidence="15">Belongs to the ribF family.</text>
</comment>
<comment type="pathway">
    <text evidence="3 15">Cofactor biosynthesis; FMN biosynthesis; FMN from riboflavin (ATP route): step 1/1.</text>
</comment>
<evidence type="ECO:0000256" key="11">
    <source>
        <dbReference type="ARBA" id="ARBA00022840"/>
    </source>
</evidence>
<keyword evidence="8 15" id="KW-0547">Nucleotide-binding</keyword>
<protein>
    <recommendedName>
        <fullName evidence="15">Riboflavin biosynthesis protein</fullName>
    </recommendedName>
    <domain>
        <recommendedName>
            <fullName evidence="15">Riboflavin kinase</fullName>
            <ecNumber evidence="15">2.7.1.26</ecNumber>
        </recommendedName>
        <alternativeName>
            <fullName evidence="15">Flavokinase</fullName>
        </alternativeName>
    </domain>
    <domain>
        <recommendedName>
            <fullName evidence="15">FMN adenylyltransferase</fullName>
            <ecNumber evidence="15">2.7.7.2</ecNumber>
        </recommendedName>
        <alternativeName>
            <fullName evidence="15">FAD pyrophosphorylase</fullName>
        </alternativeName>
        <alternativeName>
            <fullName evidence="15">FAD synthase</fullName>
        </alternativeName>
    </domain>
</protein>
<evidence type="ECO:0000256" key="13">
    <source>
        <dbReference type="ARBA" id="ARBA00047880"/>
    </source>
</evidence>
<evidence type="ECO:0000256" key="1">
    <source>
        <dbReference type="ARBA" id="ARBA00002121"/>
    </source>
</evidence>
<keyword evidence="10 15" id="KW-0274">FAD</keyword>
<evidence type="ECO:0000313" key="18">
    <source>
        <dbReference type="Proteomes" id="UP000067626"/>
    </source>
</evidence>
<comment type="pathway">
    <text evidence="2 15">Cofactor biosynthesis; FAD biosynthesis; FAD from FMN: step 1/1.</text>
</comment>
<keyword evidence="9 15" id="KW-0418">Kinase</keyword>
<keyword evidence="5 15" id="KW-0288">FMN</keyword>
<evidence type="ECO:0000256" key="7">
    <source>
        <dbReference type="ARBA" id="ARBA00022695"/>
    </source>
</evidence>
<reference evidence="17 18" key="1">
    <citation type="submission" date="2015-07" db="EMBL/GenBank/DDBJ databases">
        <title>Genome analysis of myxobacterium Chondromyces crocatus Cm c5 reveals a high potential for natural compound synthesis and the genetic basis for the loss of fruiting body formation.</title>
        <authorList>
            <person name="Zaburannyi N."/>
            <person name="Bunk B."/>
            <person name="Maier J."/>
            <person name="Overmann J."/>
            <person name="Mueller R."/>
        </authorList>
    </citation>
    <scope>NUCLEOTIDE SEQUENCE [LARGE SCALE GENOMIC DNA]</scope>
    <source>
        <strain evidence="17 18">Cm c5</strain>
    </source>
</reference>
<evidence type="ECO:0000313" key="17">
    <source>
        <dbReference type="EMBL" id="AKT42805.1"/>
    </source>
</evidence>
<dbReference type="InterPro" id="IPR015864">
    <property type="entry name" value="FAD_synthase"/>
</dbReference>
<dbReference type="NCBIfam" id="TIGR00083">
    <property type="entry name" value="ribF"/>
    <property type="match status" value="1"/>
</dbReference>
<keyword evidence="6 15" id="KW-0808">Transferase</keyword>
<keyword evidence="11 15" id="KW-0067">ATP-binding</keyword>
<dbReference type="Pfam" id="PF01687">
    <property type="entry name" value="Flavokinase"/>
    <property type="match status" value="1"/>
</dbReference>
<organism evidence="17 18">
    <name type="scientific">Chondromyces crocatus</name>
    <dbReference type="NCBI Taxonomy" id="52"/>
    <lineage>
        <taxon>Bacteria</taxon>
        <taxon>Pseudomonadati</taxon>
        <taxon>Myxococcota</taxon>
        <taxon>Polyangia</taxon>
        <taxon>Polyangiales</taxon>
        <taxon>Polyangiaceae</taxon>
        <taxon>Chondromyces</taxon>
    </lineage>
</organism>
<dbReference type="Proteomes" id="UP000067626">
    <property type="component" value="Chromosome"/>
</dbReference>
<dbReference type="SMART" id="SM00904">
    <property type="entry name" value="Flavokinase"/>
    <property type="match status" value="1"/>
</dbReference>
<keyword evidence="12" id="KW-0511">Multifunctional enzyme</keyword>
<dbReference type="SUPFAM" id="SSF82114">
    <property type="entry name" value="Riboflavin kinase-like"/>
    <property type="match status" value="1"/>
</dbReference>
<dbReference type="InterPro" id="IPR023465">
    <property type="entry name" value="Riboflavin_kinase_dom_sf"/>
</dbReference>
<dbReference type="SUPFAM" id="SSF52374">
    <property type="entry name" value="Nucleotidylyl transferase"/>
    <property type="match status" value="1"/>
</dbReference>
<dbReference type="PANTHER" id="PTHR22749">
    <property type="entry name" value="RIBOFLAVIN KINASE/FMN ADENYLYLTRANSFERASE"/>
    <property type="match status" value="1"/>
</dbReference>
<evidence type="ECO:0000256" key="4">
    <source>
        <dbReference type="ARBA" id="ARBA00022630"/>
    </source>
</evidence>
<evidence type="ECO:0000256" key="6">
    <source>
        <dbReference type="ARBA" id="ARBA00022679"/>
    </source>
</evidence>
<dbReference type="FunFam" id="3.40.50.620:FF:000021">
    <property type="entry name" value="Riboflavin biosynthesis protein"/>
    <property type="match status" value="1"/>
</dbReference>
<dbReference type="GO" id="GO:0003919">
    <property type="term" value="F:FMN adenylyltransferase activity"/>
    <property type="evidence" value="ECO:0007669"/>
    <property type="project" value="UniProtKB-UniRule"/>
</dbReference>
<dbReference type="KEGG" id="ccro:CMC5_070320"/>
<dbReference type="EC" id="2.7.7.2" evidence="15"/>
<sequence>MVTGSLVVIGNFDGVHRGHQALFADAVTEAERRGLRPMALTFAPHPALALGRTPPAMLTTSPRKTELIQRHSPALQVAVERFDEAFSKLTPEDFARTVLAQRLRAAVVVVGDNFRFGHRRAGDLRELARLGERFGFEANSHALVGDEGGTWSSTRIREEIAKGALDEAARMLSRPHMVTGRVVQGDRRGRTIGFPTCNLAEVMEALPPFGVYATLVDRVSADGHAAVLAGGVANLGRRPTVKDPAAPPTLEVHLFDHDEDLYGCQLRVHLIARLRPEKRFSGLDELRAQIAADATAARQVLEAWTPDPAAGGAWR</sequence>
<dbReference type="NCBIfam" id="NF004160">
    <property type="entry name" value="PRK05627.1-3"/>
    <property type="match status" value="1"/>
</dbReference>
<dbReference type="AlphaFoldDB" id="A0A0K1EPG1"/>
<comment type="catalytic activity">
    <reaction evidence="14 15">
        <text>FMN + ATP + H(+) = FAD + diphosphate</text>
        <dbReference type="Rhea" id="RHEA:17237"/>
        <dbReference type="ChEBI" id="CHEBI:15378"/>
        <dbReference type="ChEBI" id="CHEBI:30616"/>
        <dbReference type="ChEBI" id="CHEBI:33019"/>
        <dbReference type="ChEBI" id="CHEBI:57692"/>
        <dbReference type="ChEBI" id="CHEBI:58210"/>
        <dbReference type="EC" id="2.7.7.2"/>
    </reaction>
</comment>
<dbReference type="InterPro" id="IPR002606">
    <property type="entry name" value="Riboflavin_kinase_bac"/>
</dbReference>
<dbReference type="GO" id="GO:0005524">
    <property type="term" value="F:ATP binding"/>
    <property type="evidence" value="ECO:0007669"/>
    <property type="project" value="UniProtKB-UniRule"/>
</dbReference>
<dbReference type="PATRIC" id="fig|52.7.peg.7718"/>
<dbReference type="PANTHER" id="PTHR22749:SF6">
    <property type="entry name" value="RIBOFLAVIN KINASE"/>
    <property type="match status" value="1"/>
</dbReference>
<evidence type="ECO:0000256" key="2">
    <source>
        <dbReference type="ARBA" id="ARBA00004726"/>
    </source>
</evidence>
<dbReference type="UniPathway" id="UPA00276">
    <property type="reaction ID" value="UER00406"/>
</dbReference>
<keyword evidence="4 15" id="KW-0285">Flavoprotein</keyword>
<evidence type="ECO:0000256" key="5">
    <source>
        <dbReference type="ARBA" id="ARBA00022643"/>
    </source>
</evidence>
<dbReference type="InterPro" id="IPR014729">
    <property type="entry name" value="Rossmann-like_a/b/a_fold"/>
</dbReference>
<comment type="catalytic activity">
    <reaction evidence="13 15">
        <text>riboflavin + ATP = FMN + ADP + H(+)</text>
        <dbReference type="Rhea" id="RHEA:14357"/>
        <dbReference type="ChEBI" id="CHEBI:15378"/>
        <dbReference type="ChEBI" id="CHEBI:30616"/>
        <dbReference type="ChEBI" id="CHEBI:57986"/>
        <dbReference type="ChEBI" id="CHEBI:58210"/>
        <dbReference type="ChEBI" id="CHEBI:456216"/>
        <dbReference type="EC" id="2.7.1.26"/>
    </reaction>
</comment>
<dbReference type="GO" id="GO:0009398">
    <property type="term" value="P:FMN biosynthetic process"/>
    <property type="evidence" value="ECO:0007669"/>
    <property type="project" value="UniProtKB-UniRule"/>
</dbReference>
<dbReference type="Pfam" id="PF06574">
    <property type="entry name" value="FAD_syn"/>
    <property type="match status" value="1"/>
</dbReference>
<dbReference type="UniPathway" id="UPA00277">
    <property type="reaction ID" value="UER00407"/>
</dbReference>
<name>A0A0K1EPG1_CHOCO</name>
<evidence type="ECO:0000259" key="16">
    <source>
        <dbReference type="SMART" id="SM00904"/>
    </source>
</evidence>
<keyword evidence="7 15" id="KW-0548">Nucleotidyltransferase</keyword>
<dbReference type="Gene3D" id="3.40.50.620">
    <property type="entry name" value="HUPs"/>
    <property type="match status" value="1"/>
</dbReference>
<dbReference type="Gene3D" id="2.40.30.30">
    <property type="entry name" value="Riboflavin kinase-like"/>
    <property type="match status" value="1"/>
</dbReference>
<evidence type="ECO:0000256" key="12">
    <source>
        <dbReference type="ARBA" id="ARBA00023268"/>
    </source>
</evidence>
<proteinExistence type="inferred from homology"/>
<evidence type="ECO:0000256" key="14">
    <source>
        <dbReference type="ARBA" id="ARBA00049494"/>
    </source>
</evidence>
<feature type="domain" description="Riboflavin kinase" evidence="16">
    <location>
        <begin position="171"/>
        <end position="302"/>
    </location>
</feature>
<dbReference type="InterPro" id="IPR023468">
    <property type="entry name" value="Riboflavin_kinase"/>
</dbReference>
<comment type="function">
    <text evidence="1">Catalyzes the phosphorylation of riboflavin to FMN followed by the adenylation of FMN to FAD.</text>
</comment>
<evidence type="ECO:0000256" key="10">
    <source>
        <dbReference type="ARBA" id="ARBA00022827"/>
    </source>
</evidence>
<gene>
    <name evidence="17" type="primary">ribF</name>
    <name evidence="17" type="ORF">CMC5_070320</name>
</gene>
<keyword evidence="18" id="KW-1185">Reference proteome</keyword>
<accession>A0A0K1EPG1</accession>
<dbReference type="EMBL" id="CP012159">
    <property type="protein sequence ID" value="AKT42805.1"/>
    <property type="molecule type" value="Genomic_DNA"/>
</dbReference>
<dbReference type="CDD" id="cd02064">
    <property type="entry name" value="FAD_synthetase_N"/>
    <property type="match status" value="1"/>
</dbReference>
<dbReference type="GO" id="GO:0009231">
    <property type="term" value="P:riboflavin biosynthetic process"/>
    <property type="evidence" value="ECO:0007669"/>
    <property type="project" value="InterPro"/>
</dbReference>
<evidence type="ECO:0000256" key="8">
    <source>
        <dbReference type="ARBA" id="ARBA00022741"/>
    </source>
</evidence>
<evidence type="ECO:0000256" key="9">
    <source>
        <dbReference type="ARBA" id="ARBA00022777"/>
    </source>
</evidence>
<dbReference type="EC" id="2.7.1.26" evidence="15"/>
<dbReference type="STRING" id="52.CMC5_070320"/>
<dbReference type="GO" id="GO:0006747">
    <property type="term" value="P:FAD biosynthetic process"/>
    <property type="evidence" value="ECO:0007669"/>
    <property type="project" value="UniProtKB-UniRule"/>
</dbReference>
<dbReference type="PIRSF" id="PIRSF004491">
    <property type="entry name" value="FAD_Synth"/>
    <property type="match status" value="1"/>
</dbReference>
<evidence type="ECO:0000256" key="3">
    <source>
        <dbReference type="ARBA" id="ARBA00005201"/>
    </source>
</evidence>
<dbReference type="InterPro" id="IPR015865">
    <property type="entry name" value="Riboflavin_kinase_bac/euk"/>
</dbReference>